<accession>A0A8G2L7Z3</accession>
<dbReference type="InterPro" id="IPR050367">
    <property type="entry name" value="APC_superfamily"/>
</dbReference>
<gene>
    <name evidence="7" type="ORF">SAMN02745355_1489</name>
</gene>
<proteinExistence type="predicted"/>
<feature type="transmembrane region" description="Helical" evidence="6">
    <location>
        <begin position="201"/>
        <end position="218"/>
    </location>
</feature>
<dbReference type="GO" id="GO:0022857">
    <property type="term" value="F:transmembrane transporter activity"/>
    <property type="evidence" value="ECO:0007669"/>
    <property type="project" value="InterPro"/>
</dbReference>
<protein>
    <submittedName>
        <fullName evidence="7">Amino acid/polyamine/organocation transporter, APC superfamily</fullName>
    </submittedName>
</protein>
<evidence type="ECO:0000313" key="8">
    <source>
        <dbReference type="Proteomes" id="UP000192315"/>
    </source>
</evidence>
<feature type="transmembrane region" description="Helical" evidence="6">
    <location>
        <begin position="239"/>
        <end position="257"/>
    </location>
</feature>
<feature type="transmembrane region" description="Helical" evidence="6">
    <location>
        <begin position="160"/>
        <end position="181"/>
    </location>
</feature>
<dbReference type="PIRSF" id="PIRSF006060">
    <property type="entry name" value="AA_transporter"/>
    <property type="match status" value="1"/>
</dbReference>
<feature type="transmembrane region" description="Helical" evidence="6">
    <location>
        <begin position="285"/>
        <end position="311"/>
    </location>
</feature>
<dbReference type="GO" id="GO:0005886">
    <property type="term" value="C:plasma membrane"/>
    <property type="evidence" value="ECO:0007669"/>
    <property type="project" value="UniProtKB-SubCell"/>
</dbReference>
<evidence type="ECO:0000256" key="2">
    <source>
        <dbReference type="ARBA" id="ARBA00022475"/>
    </source>
</evidence>
<dbReference type="RefSeq" id="WP_084273214.1">
    <property type="nucleotide sequence ID" value="NZ_FWYE01000004.1"/>
</dbReference>
<keyword evidence="3 6" id="KW-0812">Transmembrane</keyword>
<comment type="caution">
    <text evidence="7">The sequence shown here is derived from an EMBL/GenBank/DDBJ whole genome shotgun (WGS) entry which is preliminary data.</text>
</comment>
<sequence length="444" mass="49919">MEFGSLRENVHKFNDLIALSVSSVAPAFSIAASYGVIFYYLRFQSLLGIIIAMPFFLLAALIFKKFNRSIPNAGASYVWGKNLVSDRYGRFQSWIVSLAYFFSIPPIVIPAGEYTMDLLKLFGLVTESTVNLFLIGSFWILISFLFLALGARPTSRATEIFIITEITVILIFLVLAIKGFPEHYINKFSFSWVDPLKIKRPYMFIAGFLAIATIMDGWEIDSYASEESMNKNRYPGTTGIIGLIFVFIIYIITMTLMEMETPAGMLSLSDDPLFAWASYISDDSWIMLIAVISSTASSLWLTTYILSRAWYSMARDGIMFRPFGYIDKRGSPLISLIIIALLTEIVNAVMLFIPSIENFFAELLSLSGAFLLAEFCMDGFTGLYFFSGKNNHNKFYILISAIVFSGMLLMIILGFYTNINLVYIAIPVIIPGIIIAIKNVNLRN</sequence>
<keyword evidence="5 6" id="KW-0472">Membrane</keyword>
<feature type="transmembrane region" description="Helical" evidence="6">
    <location>
        <begin position="422"/>
        <end position="440"/>
    </location>
</feature>
<evidence type="ECO:0000313" key="7">
    <source>
        <dbReference type="EMBL" id="SMD31540.1"/>
    </source>
</evidence>
<feature type="transmembrane region" description="Helical" evidence="6">
    <location>
        <begin position="395"/>
        <end position="416"/>
    </location>
</feature>
<evidence type="ECO:0000256" key="4">
    <source>
        <dbReference type="ARBA" id="ARBA00022989"/>
    </source>
</evidence>
<feature type="transmembrane region" description="Helical" evidence="6">
    <location>
        <begin position="91"/>
        <end position="109"/>
    </location>
</feature>
<dbReference type="Proteomes" id="UP000192315">
    <property type="component" value="Unassembled WGS sequence"/>
</dbReference>
<keyword evidence="8" id="KW-1185">Reference proteome</keyword>
<name>A0A8G2L7Z3_PICTO</name>
<evidence type="ECO:0000256" key="6">
    <source>
        <dbReference type="SAM" id="Phobius"/>
    </source>
</evidence>
<comment type="subcellular location">
    <subcellularLocation>
        <location evidence="1">Cell membrane</location>
        <topology evidence="1">Multi-pass membrane protein</topology>
    </subcellularLocation>
</comment>
<dbReference type="AlphaFoldDB" id="A0A8G2L7Z3"/>
<dbReference type="EMBL" id="FWYE01000004">
    <property type="protein sequence ID" value="SMD31540.1"/>
    <property type="molecule type" value="Genomic_DNA"/>
</dbReference>
<dbReference type="Gene3D" id="1.20.1740.10">
    <property type="entry name" value="Amino acid/polyamine transporter I"/>
    <property type="match status" value="1"/>
</dbReference>
<feature type="transmembrane region" description="Helical" evidence="6">
    <location>
        <begin position="129"/>
        <end position="148"/>
    </location>
</feature>
<feature type="transmembrane region" description="Helical" evidence="6">
    <location>
        <begin position="16"/>
        <end position="40"/>
    </location>
</feature>
<organism evidence="7 8">
    <name type="scientific">Picrophilus torridus (strain ATCC 700027 / DSM 9790 / JCM 10055 / NBRC 100828 / KAW 2/3)</name>
    <dbReference type="NCBI Taxonomy" id="1122961"/>
    <lineage>
        <taxon>Archaea</taxon>
        <taxon>Methanobacteriati</taxon>
        <taxon>Thermoplasmatota</taxon>
        <taxon>Thermoplasmata</taxon>
        <taxon>Thermoplasmatales</taxon>
        <taxon>Picrophilaceae</taxon>
        <taxon>Picrophilus</taxon>
    </lineage>
</organism>
<dbReference type="PANTHER" id="PTHR42770:SF7">
    <property type="entry name" value="MEMBRANE PROTEIN"/>
    <property type="match status" value="1"/>
</dbReference>
<evidence type="ECO:0000256" key="3">
    <source>
        <dbReference type="ARBA" id="ARBA00022692"/>
    </source>
</evidence>
<feature type="transmembrane region" description="Helical" evidence="6">
    <location>
        <begin position="332"/>
        <end position="353"/>
    </location>
</feature>
<dbReference type="InterPro" id="IPR002293">
    <property type="entry name" value="AA/rel_permease1"/>
</dbReference>
<feature type="transmembrane region" description="Helical" evidence="6">
    <location>
        <begin position="46"/>
        <end position="63"/>
    </location>
</feature>
<evidence type="ECO:0000256" key="1">
    <source>
        <dbReference type="ARBA" id="ARBA00004651"/>
    </source>
</evidence>
<dbReference type="Pfam" id="PF13520">
    <property type="entry name" value="AA_permease_2"/>
    <property type="match status" value="1"/>
</dbReference>
<keyword evidence="4 6" id="KW-1133">Transmembrane helix</keyword>
<keyword evidence="2" id="KW-1003">Cell membrane</keyword>
<reference evidence="7 8" key="1">
    <citation type="submission" date="2017-04" db="EMBL/GenBank/DDBJ databases">
        <authorList>
            <person name="Varghese N."/>
            <person name="Submissions S."/>
        </authorList>
    </citation>
    <scope>NUCLEOTIDE SEQUENCE [LARGE SCALE GENOMIC DNA]</scope>
    <source>
        <strain evidence="7 8">DSM 9789</strain>
    </source>
</reference>
<dbReference type="PANTHER" id="PTHR42770">
    <property type="entry name" value="AMINO ACID TRANSPORTER-RELATED"/>
    <property type="match status" value="1"/>
</dbReference>
<feature type="transmembrane region" description="Helical" evidence="6">
    <location>
        <begin position="359"/>
        <end position="386"/>
    </location>
</feature>
<evidence type="ECO:0000256" key="5">
    <source>
        <dbReference type="ARBA" id="ARBA00023136"/>
    </source>
</evidence>